<keyword evidence="7" id="KW-0808">Transferase</keyword>
<dbReference type="GO" id="GO:0008902">
    <property type="term" value="F:hydroxymethylpyrimidine kinase activity"/>
    <property type="evidence" value="ECO:0007669"/>
    <property type="project" value="UniProtKB-EC"/>
</dbReference>
<dbReference type="Pfam" id="PF08543">
    <property type="entry name" value="Phos_pyr_kin"/>
    <property type="match status" value="1"/>
</dbReference>
<evidence type="ECO:0000256" key="4">
    <source>
        <dbReference type="ARBA" id="ARBA00004769"/>
    </source>
</evidence>
<reference evidence="7 8" key="1">
    <citation type="submission" date="2020-07" db="EMBL/GenBank/DDBJ databases">
        <title>Sequencing the genomes of 1000 actinobacteria strains.</title>
        <authorList>
            <person name="Klenk H.-P."/>
        </authorList>
    </citation>
    <scope>NUCLEOTIDE SEQUENCE [LARGE SCALE GENOMIC DNA]</scope>
    <source>
        <strain evidence="7 8">DSM 23819</strain>
    </source>
</reference>
<protein>
    <submittedName>
        <fullName evidence="7">Hydroxymethylpyrimidine/phosphomethylpyrimidine kinase</fullName>
        <ecNumber evidence="7">2.7.1.49</ecNumber>
        <ecNumber evidence="7">2.7.4.7</ecNumber>
    </submittedName>
</protein>
<dbReference type="GO" id="GO:0009228">
    <property type="term" value="P:thiamine biosynthetic process"/>
    <property type="evidence" value="ECO:0007669"/>
    <property type="project" value="UniProtKB-KW"/>
</dbReference>
<evidence type="ECO:0000256" key="5">
    <source>
        <dbReference type="ARBA" id="ARBA00022977"/>
    </source>
</evidence>
<evidence type="ECO:0000256" key="2">
    <source>
        <dbReference type="ARBA" id="ARBA00000565"/>
    </source>
</evidence>
<comment type="catalytic activity">
    <reaction evidence="1">
        <text>4-amino-5-hydroxymethyl-2-methylpyrimidine + ATP = 4-amino-2-methyl-5-(phosphooxymethyl)pyrimidine + ADP + H(+)</text>
        <dbReference type="Rhea" id="RHEA:23096"/>
        <dbReference type="ChEBI" id="CHEBI:15378"/>
        <dbReference type="ChEBI" id="CHEBI:16892"/>
        <dbReference type="ChEBI" id="CHEBI:30616"/>
        <dbReference type="ChEBI" id="CHEBI:58354"/>
        <dbReference type="ChEBI" id="CHEBI:456216"/>
        <dbReference type="EC" id="2.7.1.49"/>
    </reaction>
</comment>
<keyword evidence="7" id="KW-0418">Kinase</keyword>
<dbReference type="GO" id="GO:0008972">
    <property type="term" value="F:phosphomethylpyrimidine kinase activity"/>
    <property type="evidence" value="ECO:0007669"/>
    <property type="project" value="UniProtKB-EC"/>
</dbReference>
<dbReference type="GO" id="GO:0009229">
    <property type="term" value="P:thiamine diphosphate biosynthetic process"/>
    <property type="evidence" value="ECO:0007669"/>
    <property type="project" value="UniProtKB-UniPathway"/>
</dbReference>
<dbReference type="GO" id="GO:0005829">
    <property type="term" value="C:cytosol"/>
    <property type="evidence" value="ECO:0007669"/>
    <property type="project" value="TreeGrafter"/>
</dbReference>
<dbReference type="InterPro" id="IPR004399">
    <property type="entry name" value="HMP/HMP-P_kinase_dom"/>
</dbReference>
<name>A0A7Y9S5G5_9ACTN</name>
<dbReference type="RefSeq" id="WP_179503288.1">
    <property type="nucleotide sequence ID" value="NZ_JACCAA010000001.1"/>
</dbReference>
<accession>A0A7Y9S5G5</accession>
<evidence type="ECO:0000256" key="3">
    <source>
        <dbReference type="ARBA" id="ARBA00003848"/>
    </source>
</evidence>
<comment type="function">
    <text evidence="3">Catalyzes the phosphorylation of hydroxymethylpyrimidine phosphate (HMP-P) to HMP-PP, and of HMP to HMP-P.</text>
</comment>
<evidence type="ECO:0000259" key="6">
    <source>
        <dbReference type="Pfam" id="PF08543"/>
    </source>
</evidence>
<gene>
    <name evidence="7" type="ORF">BJ980_003271</name>
</gene>
<evidence type="ECO:0000256" key="1">
    <source>
        <dbReference type="ARBA" id="ARBA00000151"/>
    </source>
</evidence>
<dbReference type="EC" id="2.7.1.49" evidence="7"/>
<dbReference type="InterPro" id="IPR029056">
    <property type="entry name" value="Ribokinase-like"/>
</dbReference>
<dbReference type="EMBL" id="JACCAA010000001">
    <property type="protein sequence ID" value="NYG60348.1"/>
    <property type="molecule type" value="Genomic_DNA"/>
</dbReference>
<dbReference type="SUPFAM" id="SSF53613">
    <property type="entry name" value="Ribokinase-like"/>
    <property type="match status" value="1"/>
</dbReference>
<comment type="caution">
    <text evidence="7">The sequence shown here is derived from an EMBL/GenBank/DDBJ whole genome shotgun (WGS) entry which is preliminary data.</text>
</comment>
<keyword evidence="8" id="KW-1185">Reference proteome</keyword>
<feature type="domain" description="Pyridoxamine kinase/Phosphomethylpyrimidine kinase" evidence="6">
    <location>
        <begin position="15"/>
        <end position="264"/>
    </location>
</feature>
<dbReference type="EC" id="2.7.4.7" evidence="7"/>
<comment type="catalytic activity">
    <reaction evidence="2">
        <text>4-amino-2-methyl-5-(phosphooxymethyl)pyrimidine + ATP = 4-amino-2-methyl-5-(diphosphooxymethyl)pyrimidine + ADP</text>
        <dbReference type="Rhea" id="RHEA:19893"/>
        <dbReference type="ChEBI" id="CHEBI:30616"/>
        <dbReference type="ChEBI" id="CHEBI:57841"/>
        <dbReference type="ChEBI" id="CHEBI:58354"/>
        <dbReference type="ChEBI" id="CHEBI:456216"/>
        <dbReference type="EC" id="2.7.4.7"/>
    </reaction>
</comment>
<dbReference type="PANTHER" id="PTHR20858:SF17">
    <property type="entry name" value="HYDROXYMETHYLPYRIMIDINE_PHOSPHOMETHYLPYRIMIDINE KINASE THI20-RELATED"/>
    <property type="match status" value="1"/>
</dbReference>
<dbReference type="CDD" id="cd01169">
    <property type="entry name" value="HMPP_kinase"/>
    <property type="match status" value="1"/>
</dbReference>
<comment type="pathway">
    <text evidence="4">Cofactor biosynthesis; thiamine diphosphate biosynthesis; 4-amino-2-methyl-5-diphosphomethylpyrimidine from 5-amino-1-(5-phospho-D-ribosyl)imidazole: step 3/3.</text>
</comment>
<proteinExistence type="predicted"/>
<dbReference type="PANTHER" id="PTHR20858">
    <property type="entry name" value="PHOSPHOMETHYLPYRIMIDINE KINASE"/>
    <property type="match status" value="1"/>
</dbReference>
<dbReference type="Proteomes" id="UP000540656">
    <property type="component" value="Unassembled WGS sequence"/>
</dbReference>
<sequence length="274" mass="27338">MSTDPPVVLAVAGTDSGGAAGLAADLATIAAHRAHGACVVTAITAQDTTGVHAVHVPPLDMIDEQIAAVLDDLTVASVKTGMLGSPEVVRLVAERLGHLRLVVDPVLIATSGAVLGDESVRAAYVDHLLPIATVVTPNVEEAAALLGVDGACGFPPEELAARLAAQCGGAGSAGGPAVVVTGGGTTGTCTDWLALLGQTPVALSHPALATENDHGTGCTYSAALASLLAQGIELETACRCAAAYTSQQLALSRRWELGRGRGPIAHVAASHPSH</sequence>
<dbReference type="Gene3D" id="3.40.1190.20">
    <property type="match status" value="1"/>
</dbReference>
<dbReference type="AlphaFoldDB" id="A0A7Y9S5G5"/>
<organism evidence="7 8">
    <name type="scientific">Nocardioides daedukensis</name>
    <dbReference type="NCBI Taxonomy" id="634462"/>
    <lineage>
        <taxon>Bacteria</taxon>
        <taxon>Bacillati</taxon>
        <taxon>Actinomycetota</taxon>
        <taxon>Actinomycetes</taxon>
        <taxon>Propionibacteriales</taxon>
        <taxon>Nocardioidaceae</taxon>
        <taxon>Nocardioides</taxon>
    </lineage>
</organism>
<evidence type="ECO:0000313" key="7">
    <source>
        <dbReference type="EMBL" id="NYG60348.1"/>
    </source>
</evidence>
<dbReference type="InterPro" id="IPR013749">
    <property type="entry name" value="PM/HMP-P_kinase-1"/>
</dbReference>
<dbReference type="NCBIfam" id="TIGR00097">
    <property type="entry name" value="HMP-P_kinase"/>
    <property type="match status" value="1"/>
</dbReference>
<dbReference type="UniPathway" id="UPA00060">
    <property type="reaction ID" value="UER00138"/>
</dbReference>
<keyword evidence="5" id="KW-0784">Thiamine biosynthesis</keyword>
<evidence type="ECO:0000313" key="8">
    <source>
        <dbReference type="Proteomes" id="UP000540656"/>
    </source>
</evidence>